<evidence type="ECO:0000313" key="5">
    <source>
        <dbReference type="EMBL" id="MBG2913090.1"/>
    </source>
</evidence>
<dbReference type="InterPro" id="IPR052021">
    <property type="entry name" value="Type-I_RS_S_subunit"/>
</dbReference>
<dbReference type="GO" id="GO:0004519">
    <property type="term" value="F:endonuclease activity"/>
    <property type="evidence" value="ECO:0007669"/>
    <property type="project" value="UniProtKB-KW"/>
</dbReference>
<keyword evidence="2" id="KW-0680">Restriction system</keyword>
<dbReference type="AlphaFoldDB" id="A0A8I0WP03"/>
<evidence type="ECO:0000256" key="2">
    <source>
        <dbReference type="ARBA" id="ARBA00022747"/>
    </source>
</evidence>
<dbReference type="RefSeq" id="WP_196563505.1">
    <property type="nucleotide sequence ID" value="NZ_JADSJR010000002.1"/>
</dbReference>
<comment type="caution">
    <text evidence="5">The sequence shown here is derived from an EMBL/GenBank/DDBJ whole genome shotgun (WGS) entry which is preliminary data.</text>
</comment>
<gene>
    <name evidence="5" type="ORF">I4901_01690</name>
</gene>
<evidence type="ECO:0000256" key="1">
    <source>
        <dbReference type="ARBA" id="ARBA00010923"/>
    </source>
</evidence>
<protein>
    <submittedName>
        <fullName evidence="5">Restriction endonuclease subunit S</fullName>
    </submittedName>
</protein>
<accession>A0A8I0WP03</accession>
<keyword evidence="3" id="KW-0238">DNA-binding</keyword>
<evidence type="ECO:0000256" key="3">
    <source>
        <dbReference type="ARBA" id="ARBA00023125"/>
    </source>
</evidence>
<feature type="domain" description="Type I restriction modification DNA specificity" evidence="4">
    <location>
        <begin position="21"/>
        <end position="180"/>
    </location>
</feature>
<dbReference type="Gene3D" id="3.90.220.20">
    <property type="entry name" value="DNA methylase specificity domains"/>
    <property type="match status" value="2"/>
</dbReference>
<proteinExistence type="inferred from homology"/>
<dbReference type="Pfam" id="PF01420">
    <property type="entry name" value="Methylase_S"/>
    <property type="match status" value="1"/>
</dbReference>
<dbReference type="GO" id="GO:0009307">
    <property type="term" value="P:DNA restriction-modification system"/>
    <property type="evidence" value="ECO:0007669"/>
    <property type="project" value="UniProtKB-KW"/>
</dbReference>
<keyword evidence="5" id="KW-0378">Hydrolase</keyword>
<dbReference type="SUPFAM" id="SSF116734">
    <property type="entry name" value="DNA methylase specificity domain"/>
    <property type="match status" value="2"/>
</dbReference>
<dbReference type="InterPro" id="IPR000055">
    <property type="entry name" value="Restrct_endonuc_typeI_TRD"/>
</dbReference>
<name>A0A8I0WP03_9GAMM</name>
<keyword evidence="5" id="KW-0255">Endonuclease</keyword>
<dbReference type="GO" id="GO:0003677">
    <property type="term" value="F:DNA binding"/>
    <property type="evidence" value="ECO:0007669"/>
    <property type="project" value="UniProtKB-KW"/>
</dbReference>
<organism evidence="5 6">
    <name type="scientific">Proteus terrae subsp. cibarius</name>
    <dbReference type="NCBI Taxonomy" id="626774"/>
    <lineage>
        <taxon>Bacteria</taxon>
        <taxon>Pseudomonadati</taxon>
        <taxon>Pseudomonadota</taxon>
        <taxon>Gammaproteobacteria</taxon>
        <taxon>Enterobacterales</taxon>
        <taxon>Morganellaceae</taxon>
        <taxon>Proteus</taxon>
    </lineage>
</organism>
<dbReference type="Proteomes" id="UP000612266">
    <property type="component" value="Unassembled WGS sequence"/>
</dbReference>
<evidence type="ECO:0000259" key="4">
    <source>
        <dbReference type="Pfam" id="PF01420"/>
    </source>
</evidence>
<reference evidence="5" key="1">
    <citation type="submission" date="2020-11" db="EMBL/GenBank/DDBJ databases">
        <title>Enhanced detection system for hospital associated transmission using whole genome sequencing surveillance.</title>
        <authorList>
            <person name="Harrison L.H."/>
            <person name="Van Tyne D."/>
            <person name="Marsh J.W."/>
            <person name="Griffith M.P."/>
            <person name="Snyder D.J."/>
            <person name="Cooper V.S."/>
            <person name="Mustapha M."/>
        </authorList>
    </citation>
    <scope>NUCLEOTIDE SEQUENCE</scope>
    <source>
        <strain evidence="5">PR00070</strain>
    </source>
</reference>
<evidence type="ECO:0000313" key="6">
    <source>
        <dbReference type="Proteomes" id="UP000612266"/>
    </source>
</evidence>
<comment type="similarity">
    <text evidence="1">Belongs to the type-I restriction system S methylase family.</text>
</comment>
<dbReference type="PANTHER" id="PTHR30408:SF13">
    <property type="entry name" value="TYPE I RESTRICTION ENZYME HINDI SPECIFICITY SUBUNIT"/>
    <property type="match status" value="1"/>
</dbReference>
<keyword evidence="5" id="KW-0540">Nuclease</keyword>
<dbReference type="InterPro" id="IPR044946">
    <property type="entry name" value="Restrct_endonuc_typeI_TRD_sf"/>
</dbReference>
<dbReference type="PANTHER" id="PTHR30408">
    <property type="entry name" value="TYPE-1 RESTRICTION ENZYME ECOKI SPECIFICITY PROTEIN"/>
    <property type="match status" value="1"/>
</dbReference>
<dbReference type="EMBL" id="JADSJR010000002">
    <property type="protein sequence ID" value="MBG2913090.1"/>
    <property type="molecule type" value="Genomic_DNA"/>
</dbReference>
<sequence>MGSELTSMRIADCMDAIIDYRGKTPNKTNAGIPLITAKIIKNGRILDATEFISEGDYDSWMRRGIPQAGDVVLTTEAPLGEVAQLDTQKVALAQRVITLRGKKGILDNDYLLYLLQSHIVQHQLDGRGTGSTVKGIKQSELREIILTFPALNLQEKIAQHLKNIDKKITLNRQINQTLEQMAQTLFKSWFVDFDPVIDNALDAGFFDQDIAFSDELLCRVEMRKAVRERDDFQSLPEDICQLFPNAFEECAEPALGLGGWVPKGWSSSNLNELIDIKHGFAFKGDYFSDRETNDVLLTPGNVRIGGGFKFDKYKYYAGPIEKNYIFSSGDIFVTMTDLSKASDTLGYPAIVPETTGKLFHHNQRLGKVILRKHPASYSMFIYYTLCSTAYRQFILGSATGTTVKHTSPKKILSYKLVHSLSGEAEAKYDKIVSTYNSMVLKNDSMLDTLITIRDTLLPKLISGELSLSDIKTDIPEETLI</sequence>